<proteinExistence type="predicted"/>
<keyword evidence="3" id="KW-1185">Reference proteome</keyword>
<dbReference type="Proteomes" id="UP000000496">
    <property type="component" value="Chromosome gsn.131"/>
</dbReference>
<dbReference type="STRING" id="331113.SNE_A03100"/>
<dbReference type="RefSeq" id="WP_013942654.1">
    <property type="nucleotide sequence ID" value="NC_015713.1"/>
</dbReference>
<evidence type="ECO:0000256" key="1">
    <source>
        <dbReference type="SAM" id="SignalP"/>
    </source>
</evidence>
<feature type="chain" id="PRO_5003374206" description="Lipoprotein" evidence="1">
    <location>
        <begin position="24"/>
        <end position="267"/>
    </location>
</feature>
<reference key="1">
    <citation type="journal article" date="2011" name="Mol. Biol. Evol.">
        <title>Unity in variety -- the pan-genome of the Chlamydiae.</title>
        <authorList>
            <person name="Collingro A."/>
            <person name="Tischler P."/>
            <person name="Weinmaier T."/>
            <person name="Penz T."/>
            <person name="Heinz E."/>
            <person name="Brunham R.C."/>
            <person name="Read T.D."/>
            <person name="Bavoil P.M."/>
            <person name="Sachse K."/>
            <person name="Kahane S."/>
            <person name="Friedman M.G."/>
            <person name="Rattei T."/>
            <person name="Myers G.S.A."/>
            <person name="Horn M."/>
        </authorList>
    </citation>
    <scope>NUCLEOTIDE SEQUENCE</scope>
    <source>
        <strain>Z</strain>
    </source>
</reference>
<evidence type="ECO:0008006" key="4">
    <source>
        <dbReference type="Google" id="ProtNLM"/>
    </source>
</evidence>
<dbReference type="HOGENOM" id="CLU_1041690_0_0_0"/>
<name>F8L631_SIMNZ</name>
<evidence type="ECO:0000313" key="2">
    <source>
        <dbReference type="EMBL" id="CCB88187.1"/>
    </source>
</evidence>
<sequence>MKPFLVVITVGLLSLCSSLSSLQCDQKIQTQIQAWEYSNEVIQIEYEGNSYPIRIITNPKKESLWGGVLVNPSSRSLYVVGDLPLPLVHHLEDLLTQWGCVGGDAHIDLRGKSPLTIEEWGGIHPVRMAQSIEDALNDAEAKRVFLSATFENKVLYYKLNGKPFQVRLLYNPEGRTLSATRVFRLEPGDPYRKFTISWDKKYAVFVDERAPQELIDHLVAFAEASTWEWWFNFSVSNGTCVEHRVWGFNQETIYYLDTWFEYSEDFS</sequence>
<dbReference type="KEGG" id="sng:SNE_A03100"/>
<protein>
    <recommendedName>
        <fullName evidence="4">Lipoprotein</fullName>
    </recommendedName>
</protein>
<keyword evidence="1" id="KW-0732">Signal</keyword>
<reference evidence="2 3" key="2">
    <citation type="journal article" date="2011" name="Mol. Biol. Evol.">
        <title>Unity in variety--the pan-genome of the Chlamydiae.</title>
        <authorList>
            <person name="Collingro A."/>
            <person name="Tischler P."/>
            <person name="Weinmaier T."/>
            <person name="Penz T."/>
            <person name="Heinz E."/>
            <person name="Brunham R.C."/>
            <person name="Read T.D."/>
            <person name="Bavoil P.M."/>
            <person name="Sachse K."/>
            <person name="Kahane S."/>
            <person name="Friedman M.G."/>
            <person name="Rattei T."/>
            <person name="Myers G.S."/>
            <person name="Horn M."/>
        </authorList>
    </citation>
    <scope>NUCLEOTIDE SEQUENCE [LARGE SCALE GENOMIC DNA]</scope>
    <source>
        <strain evidence="3">ATCC VR-1471 / Z</strain>
    </source>
</reference>
<dbReference type="AlphaFoldDB" id="F8L631"/>
<organism evidence="2 3">
    <name type="scientific">Simkania negevensis (strain ATCC VR-1471 / DSM 27360 / Z)</name>
    <dbReference type="NCBI Taxonomy" id="331113"/>
    <lineage>
        <taxon>Bacteria</taxon>
        <taxon>Pseudomonadati</taxon>
        <taxon>Chlamydiota</taxon>
        <taxon>Chlamydiia</taxon>
        <taxon>Parachlamydiales</taxon>
        <taxon>Simkaniaceae</taxon>
        <taxon>Simkania</taxon>
    </lineage>
</organism>
<feature type="signal peptide" evidence="1">
    <location>
        <begin position="1"/>
        <end position="23"/>
    </location>
</feature>
<evidence type="ECO:0000313" key="3">
    <source>
        <dbReference type="Proteomes" id="UP000000496"/>
    </source>
</evidence>
<dbReference type="EMBL" id="FR872582">
    <property type="protein sequence ID" value="CCB88187.1"/>
    <property type="molecule type" value="Genomic_DNA"/>
</dbReference>
<accession>F8L631</accession>
<gene>
    <name evidence="2" type="ordered locus">SNE_A03100</name>
</gene>